<accession>M4SNA7</accession>
<reference evidence="2 3" key="2">
    <citation type="journal article" date="2013" name="Proc. Natl. Acad. Sci. U.S.A.">
        <title>Twelve previously unknown phage genera are ubiquitous in global oceans.</title>
        <authorList>
            <person name="Holmfeldt K."/>
            <person name="Solonenko N."/>
            <person name="Shah M."/>
            <person name="Corrier K."/>
            <person name="Riemann L."/>
            <person name="Verberkmoes N.C."/>
            <person name="Sullivan M.B."/>
        </authorList>
    </citation>
    <scope>NUCLEOTIDE SEQUENCE [LARGE SCALE GENOMIC DNA]</scope>
    <source>
        <strain evidence="2">PhiST</strain>
    </source>
</reference>
<dbReference type="KEGG" id="vg:15009965"/>
<reference evidence="3" key="3">
    <citation type="submission" date="2013-03" db="EMBL/GenBank/DDBJ databases">
        <title>The Cellulophaga phages: a novel, diverse, and globally ubiquitous model system.</title>
        <authorList>
            <person name="Holmfeldt K."/>
            <person name="Solonenko N."/>
            <person name="Shah M."/>
            <person name="Corrier K."/>
            <person name="Riemann L."/>
            <person name="VerBerkmoes N.C."/>
            <person name="Sullivan M.B."/>
        </authorList>
    </citation>
    <scope>NUCLEOTIDE SEQUENCE [LARGE SCALE GENOMIC DNA]</scope>
</reference>
<sequence length="115" mass="13384">MSVKKVVGITTKVEGFHNFPTAVEMFGKKVEFLSLNHRHLFGINLEIPVEHNERDKEFILLKREVEEFIEQRWGRPAQFEGLSCESIAEELMIQFKATMVKVDEDGENYAKITKQ</sequence>
<dbReference type="GeneID" id="15009965"/>
<dbReference type="EMBL" id="KC821604">
    <property type="protein sequence ID" value="AGO47179.1"/>
    <property type="molecule type" value="Genomic_DNA"/>
</dbReference>
<evidence type="ECO:0000313" key="1">
    <source>
        <dbReference type="EMBL" id="AGH56765.1"/>
    </source>
</evidence>
<dbReference type="Proteomes" id="UP000203074">
    <property type="component" value="Segment"/>
</dbReference>
<gene>
    <name evidence="1" type="ORF">CGPG_00067</name>
    <name evidence="2" type="ORF">PhiST_gp040</name>
</gene>
<organism evidence="1 4">
    <name type="scientific">Cellulophaga phage phiST</name>
    <dbReference type="NCBI Taxonomy" id="756282"/>
    <lineage>
        <taxon>Viruses</taxon>
        <taxon>Duplodnaviria</taxon>
        <taxon>Heunggongvirae</taxon>
        <taxon>Uroviricota</taxon>
        <taxon>Caudoviricetes</taxon>
        <taxon>Cbastvirus</taxon>
        <taxon>Cbastvirus ST</taxon>
    </lineage>
</organism>
<reference evidence="1 4" key="1">
    <citation type="submission" date="2010-11" db="EMBL/GenBank/DDBJ databases">
        <title>The Genome Sequence of Cellulophaga phage phiST.</title>
        <authorList>
            <consortium name="The Broad Institute Genome Sequencing Platform"/>
            <person name="Henn M.R."/>
            <person name="Reimann L."/>
            <person name="Holmfelt K."/>
            <person name="Levin J."/>
            <person name="Malboeuf C."/>
            <person name="Casali M."/>
            <person name="Russ C."/>
            <person name="Lennon N."/>
            <person name="Chapman S.B."/>
            <person name="Erlich R."/>
            <person name="Young S.K."/>
            <person name="Yandava C."/>
            <person name="Zeng Q."/>
            <person name="Alvarado L."/>
            <person name="Anderson S."/>
            <person name="Berlin A."/>
            <person name="Chen Z."/>
            <person name="Freedman E."/>
            <person name="Gellesch M."/>
            <person name="Goldberg J."/>
            <person name="Green L."/>
            <person name="Griggs A."/>
            <person name="Gujja S."/>
            <person name="Heilman E.R."/>
            <person name="Heiman D."/>
            <person name="Hollinger A."/>
            <person name="Howarth C."/>
            <person name="Larson L."/>
            <person name="Mehta T."/>
            <person name="Pearson M."/>
            <person name="Roberts A."/>
            <person name="Ryan E."/>
            <person name="Saif S."/>
            <person name="Shea T."/>
            <person name="Shenoy N."/>
            <person name="Sisk P."/>
            <person name="Stolte C."/>
            <person name="Sykes S."/>
            <person name="White J."/>
            <person name="Haas B."/>
            <person name="Nusbaum C."/>
            <person name="Birren B."/>
        </authorList>
    </citation>
    <scope>NUCLEOTIDE SEQUENCE [LARGE SCALE GENOMIC DNA]</scope>
    <source>
        <strain evidence="1">PhiST</strain>
        <strain evidence="4">phiST</strain>
    </source>
</reference>
<dbReference type="Proteomes" id="UP000014729">
    <property type="component" value="Segment"/>
</dbReference>
<dbReference type="EMBL" id="HQ634192">
    <property type="protein sequence ID" value="AGH56765.1"/>
    <property type="molecule type" value="Genomic_DNA"/>
</dbReference>
<name>M4SNA7_9CAUD</name>
<evidence type="ECO:0000313" key="4">
    <source>
        <dbReference type="Proteomes" id="UP000203074"/>
    </source>
</evidence>
<evidence type="ECO:0000313" key="3">
    <source>
        <dbReference type="Proteomes" id="UP000014729"/>
    </source>
</evidence>
<proteinExistence type="predicted"/>
<evidence type="ECO:0000313" key="2">
    <source>
        <dbReference type="EMBL" id="AGO47179.1"/>
    </source>
</evidence>
<protein>
    <submittedName>
        <fullName evidence="1">Uncharacterized protein</fullName>
    </submittedName>
</protein>
<keyword evidence="4" id="KW-1185">Reference proteome</keyword>
<dbReference type="RefSeq" id="YP_007673448.1">
    <property type="nucleotide sequence ID" value="NC_020842.1"/>
</dbReference>